<sequence>MPESRDLLGATSCCPELFIEIGMQLIMKSCSTNESVTCELIGMRCGEYLILRIQKDDYSDEFHTKGKPITVTNTYAGCVFGFSSRIIQHISLPDKLFFVEYRQSLESQEAVRDCSVSVLRNCNMRSSKRIDCFVPVHLSSGGTVFEAKVDNISTTGCRCLVADDVFNHNNIEVHTLITIQFSNTLSIDGKVSVVRRQFLHSHHVGISFTNIDDDTKRKLMELIPSLA</sequence>
<accession>A0A3S3SQD1</accession>
<dbReference type="InterPro" id="IPR012349">
    <property type="entry name" value="Split_barrel_FMN-bd"/>
</dbReference>
<dbReference type="Pfam" id="PF07238">
    <property type="entry name" value="PilZ"/>
    <property type="match status" value="1"/>
</dbReference>
<dbReference type="InterPro" id="IPR009875">
    <property type="entry name" value="PilZ_domain"/>
</dbReference>
<dbReference type="SUPFAM" id="SSF141371">
    <property type="entry name" value="PilZ domain-like"/>
    <property type="match status" value="2"/>
</dbReference>
<feature type="domain" description="PilZ" evidence="4">
    <location>
        <begin position="125"/>
        <end position="223"/>
    </location>
</feature>
<dbReference type="Gene3D" id="2.30.110.10">
    <property type="entry name" value="Electron Transport, Fmn-binding Protein, Chain A"/>
    <property type="match status" value="1"/>
</dbReference>
<comment type="caution">
    <text evidence="6">The sequence shown here is derived from an EMBL/GenBank/DDBJ whole genome shotgun (WGS) entry which is preliminary data.</text>
</comment>
<evidence type="ECO:0000256" key="2">
    <source>
        <dbReference type="ARBA" id="ARBA00022741"/>
    </source>
</evidence>
<keyword evidence="1" id="KW-0973">c-di-GMP</keyword>
<dbReference type="Gene3D" id="2.40.10.220">
    <property type="entry name" value="predicted glycosyltransferase like domains"/>
    <property type="match status" value="1"/>
</dbReference>
<dbReference type="InterPro" id="IPR009926">
    <property type="entry name" value="T3SS_YcgR_PilZN"/>
</dbReference>
<dbReference type="EMBL" id="MTKO01000028">
    <property type="protein sequence ID" value="RWX47720.1"/>
    <property type="molecule type" value="Genomic_DNA"/>
</dbReference>
<reference evidence="6 7" key="1">
    <citation type="submission" date="2017-01" db="EMBL/GenBank/DDBJ databases">
        <title>The cable genome- insights into the physiology and evolution of filamentous bacteria capable of sulfide oxidation via long distance electron transfer.</title>
        <authorList>
            <person name="Schreiber L."/>
            <person name="Bjerg J.T."/>
            <person name="Boggild A."/>
            <person name="Van De Vossenberg J."/>
            <person name="Meysman F."/>
            <person name="Nielsen L.P."/>
            <person name="Schramm A."/>
            <person name="Kjeldsen K.U."/>
        </authorList>
    </citation>
    <scope>NUCLEOTIDE SEQUENCE [LARGE SCALE GENOMIC DNA]</scope>
    <source>
        <strain evidence="6">MCF</strain>
    </source>
</reference>
<evidence type="ECO:0000313" key="7">
    <source>
        <dbReference type="Proteomes" id="UP000287853"/>
    </source>
</evidence>
<dbReference type="AlphaFoldDB" id="A0A3S3SQD1"/>
<keyword evidence="7" id="KW-1185">Reference proteome</keyword>
<evidence type="ECO:0000313" key="6">
    <source>
        <dbReference type="EMBL" id="RWX47720.1"/>
    </source>
</evidence>
<evidence type="ECO:0000256" key="3">
    <source>
        <dbReference type="ARBA" id="ARBA00023143"/>
    </source>
</evidence>
<keyword evidence="3" id="KW-0975">Bacterial flagellum</keyword>
<gene>
    <name evidence="6" type="ORF">H206_06957</name>
</gene>
<dbReference type="GO" id="GO:0035438">
    <property type="term" value="F:cyclic-di-GMP binding"/>
    <property type="evidence" value="ECO:0007669"/>
    <property type="project" value="InterPro"/>
</dbReference>
<protein>
    <submittedName>
        <fullName evidence="6">Protein YcgR</fullName>
    </submittedName>
</protein>
<evidence type="ECO:0000259" key="4">
    <source>
        <dbReference type="Pfam" id="PF07238"/>
    </source>
</evidence>
<feature type="domain" description="Type III secretion system flagellar brake protein YcgR PilZN" evidence="5">
    <location>
        <begin position="20"/>
        <end position="101"/>
    </location>
</feature>
<dbReference type="Proteomes" id="UP000287853">
    <property type="component" value="Unassembled WGS sequence"/>
</dbReference>
<evidence type="ECO:0000259" key="5">
    <source>
        <dbReference type="Pfam" id="PF12945"/>
    </source>
</evidence>
<evidence type="ECO:0000256" key="1">
    <source>
        <dbReference type="ARBA" id="ARBA00022636"/>
    </source>
</evidence>
<organism evidence="6 7">
    <name type="scientific">Candidatus Electrothrix aarhusensis</name>
    <dbReference type="NCBI Taxonomy" id="1859131"/>
    <lineage>
        <taxon>Bacteria</taxon>
        <taxon>Pseudomonadati</taxon>
        <taxon>Thermodesulfobacteriota</taxon>
        <taxon>Desulfobulbia</taxon>
        <taxon>Desulfobulbales</taxon>
        <taxon>Desulfobulbaceae</taxon>
        <taxon>Candidatus Electrothrix</taxon>
    </lineage>
</organism>
<dbReference type="Pfam" id="PF12945">
    <property type="entry name" value="PilZNR"/>
    <property type="match status" value="1"/>
</dbReference>
<name>A0A3S3SQD1_9BACT</name>
<proteinExistence type="predicted"/>
<keyword evidence="2" id="KW-0547">Nucleotide-binding</keyword>